<evidence type="ECO:0000256" key="2">
    <source>
        <dbReference type="SAM" id="MobiDB-lite"/>
    </source>
</evidence>
<proteinExistence type="inferred from homology"/>
<gene>
    <name evidence="4" type="primary">bchD</name>
    <name evidence="4" type="ORF">MAA8898_00360</name>
</gene>
<dbReference type="OrthoDB" id="9775079at2"/>
<dbReference type="InterPro" id="IPR041702">
    <property type="entry name" value="BchD/ChlD_VWA"/>
</dbReference>
<dbReference type="RefSeq" id="WP_094019237.1">
    <property type="nucleotide sequence ID" value="NZ_FXYF01000001.1"/>
</dbReference>
<keyword evidence="4" id="KW-0436">Ligase</keyword>
<feature type="region of interest" description="Disordered" evidence="2">
    <location>
        <begin position="279"/>
        <end position="310"/>
    </location>
</feature>
<dbReference type="PROSITE" id="PS50234">
    <property type="entry name" value="VWFA"/>
    <property type="match status" value="1"/>
</dbReference>
<dbReference type="Proteomes" id="UP000207598">
    <property type="component" value="Unassembled WGS sequence"/>
</dbReference>
<accession>A0A238JQK0</accession>
<protein>
    <submittedName>
        <fullName evidence="4">Magnesium-chelatase 60 kDa subunit</fullName>
        <ecNumber evidence="4">6.6.1.1</ecNumber>
    </submittedName>
</protein>
<dbReference type="NCBIfam" id="NF009943">
    <property type="entry name" value="PRK13406.1"/>
    <property type="match status" value="1"/>
</dbReference>
<evidence type="ECO:0000256" key="1">
    <source>
        <dbReference type="ARBA" id="ARBA00005799"/>
    </source>
</evidence>
<dbReference type="InterPro" id="IPR036465">
    <property type="entry name" value="vWFA_dom_sf"/>
</dbReference>
<dbReference type="InterPro" id="IPR041628">
    <property type="entry name" value="ChlI/MoxR_AAA_lid"/>
</dbReference>
<dbReference type="SMART" id="SM00327">
    <property type="entry name" value="VWA"/>
    <property type="match status" value="1"/>
</dbReference>
<dbReference type="SUPFAM" id="SSF53300">
    <property type="entry name" value="vWA-like"/>
    <property type="match status" value="1"/>
</dbReference>
<evidence type="ECO:0000259" key="3">
    <source>
        <dbReference type="PROSITE" id="PS50234"/>
    </source>
</evidence>
<dbReference type="GO" id="GO:0016851">
    <property type="term" value="F:magnesium chelatase activity"/>
    <property type="evidence" value="ECO:0007669"/>
    <property type="project" value="UniProtKB-EC"/>
</dbReference>
<evidence type="ECO:0000313" key="4">
    <source>
        <dbReference type="EMBL" id="SMX32930.1"/>
    </source>
</evidence>
<dbReference type="AlphaFoldDB" id="A0A238JQK0"/>
<dbReference type="PANTHER" id="PTHR43473">
    <property type="entry name" value="MAGNESIUM-CHELATASE SUBUNIT CHLD, CHLOROPLASTIC"/>
    <property type="match status" value="1"/>
</dbReference>
<organism evidence="4 5">
    <name type="scientific">Maliponia aquimaris</name>
    <dbReference type="NCBI Taxonomy" id="1673631"/>
    <lineage>
        <taxon>Bacteria</taxon>
        <taxon>Pseudomonadati</taxon>
        <taxon>Pseudomonadota</taxon>
        <taxon>Alphaproteobacteria</taxon>
        <taxon>Rhodobacterales</taxon>
        <taxon>Paracoccaceae</taxon>
        <taxon>Maliponia</taxon>
    </lineage>
</organism>
<feature type="domain" description="VWFA" evidence="3">
    <location>
        <begin position="361"/>
        <end position="541"/>
    </location>
</feature>
<dbReference type="Pfam" id="PF17863">
    <property type="entry name" value="AAA_lid_2"/>
    <property type="match status" value="1"/>
</dbReference>
<dbReference type="InterPro" id="IPR002035">
    <property type="entry name" value="VWF_A"/>
</dbReference>
<dbReference type="PANTHER" id="PTHR43473:SF2">
    <property type="entry name" value="MAGNESIUM-CHELATASE SUBUNIT CHLD, CHLOROPLASTIC"/>
    <property type="match status" value="1"/>
</dbReference>
<dbReference type="Gene3D" id="3.40.50.410">
    <property type="entry name" value="von Willebrand factor, type A domain"/>
    <property type="match status" value="1"/>
</dbReference>
<feature type="compositionally biased region" description="Pro residues" evidence="2">
    <location>
        <begin position="231"/>
        <end position="246"/>
    </location>
</feature>
<reference evidence="4 5" key="1">
    <citation type="submission" date="2017-05" db="EMBL/GenBank/DDBJ databases">
        <authorList>
            <person name="Song R."/>
            <person name="Chenine A.L."/>
            <person name="Ruprecht R.M."/>
        </authorList>
    </citation>
    <scope>NUCLEOTIDE SEQUENCE [LARGE SCALE GENOMIC DNA]</scope>
    <source>
        <strain evidence="4 5">CECT 8898</strain>
    </source>
</reference>
<feature type="compositionally biased region" description="Basic residues" evidence="2">
    <location>
        <begin position="295"/>
        <end position="310"/>
    </location>
</feature>
<name>A0A238JQK0_9RHOB</name>
<keyword evidence="5" id="KW-1185">Reference proteome</keyword>
<dbReference type="EC" id="6.6.1.1" evidence="4"/>
<dbReference type="CDD" id="cd01451">
    <property type="entry name" value="vWA_Magnesium_chelatase"/>
    <property type="match status" value="1"/>
</dbReference>
<dbReference type="Pfam" id="PF13519">
    <property type="entry name" value="VWA_2"/>
    <property type="match status" value="1"/>
</dbReference>
<comment type="similarity">
    <text evidence="1">Belongs to the Mg-chelatase subunits D/I family.</text>
</comment>
<dbReference type="EMBL" id="FXYF01000001">
    <property type="protein sequence ID" value="SMX32930.1"/>
    <property type="molecule type" value="Genomic_DNA"/>
</dbReference>
<sequence>MTEGAQVWQRATLALRLLGRDAAGLGGLVLRARSGPVRDLFLDALTALGLPLIRLHPAMSAETLLGGLDLAATLQSGHRVDTPALVDRPGVYVLAMAERCPPDLAALLAQALDRGRMHPLVLLDEGAEGDEHVPACLSERLAFHADLTGLCLSDTRALPDDMDTEAERVDDPALALTLLAARFGIDSLRAPRLALRTARALATDPGALTTADIRLAAELVYPHRATMMPQPEEPPSETPDTPPPDPQDSDPGTDSLDLPEDLLIEAVRALLPAGLLAGLRPPEAGRPGAGSGAGQRRKGNRRGRPLPARRGRLDGRARIDLVATLRAAAPWQKLRKAQAGRIAIWPSDIHVKRYEDRSDRLLVFAVDASGSAALARLAEAKGAVELLLAQAYSSRDHVALIAFRGDRADLLLPPTRSLVQTKRRLAALPGGGGTPLAAALLSAGQVAQSALSHGLTPVIALLTDGKANIALDGRADRATAQADAERQARWLRGAGFAGIVLDVGRRPHAPLQTLAATMGAQYLPLPRADARGIGNALRGALG</sequence>
<feature type="region of interest" description="Disordered" evidence="2">
    <location>
        <begin position="227"/>
        <end position="257"/>
    </location>
</feature>
<dbReference type="Gene3D" id="1.10.8.80">
    <property type="entry name" value="Magnesium chelatase subunit I, C-Terminal domain"/>
    <property type="match status" value="1"/>
</dbReference>
<evidence type="ECO:0000313" key="5">
    <source>
        <dbReference type="Proteomes" id="UP000207598"/>
    </source>
</evidence>